<dbReference type="GO" id="GO:0034472">
    <property type="term" value="P:snRNA 3'-end processing"/>
    <property type="evidence" value="ECO:0007669"/>
    <property type="project" value="TreeGrafter"/>
</dbReference>
<dbReference type="GO" id="GO:0032039">
    <property type="term" value="C:integrator complex"/>
    <property type="evidence" value="ECO:0007669"/>
    <property type="project" value="TreeGrafter"/>
</dbReference>
<dbReference type="PANTHER" id="PTHR12957:SF2">
    <property type="entry name" value="INTEGRATOR COMPLEX SUBUNIT 6"/>
    <property type="match status" value="1"/>
</dbReference>
<dbReference type="Gene3D" id="3.40.50.410">
    <property type="entry name" value="von Willebrand factor, type A domain"/>
    <property type="match status" value="1"/>
</dbReference>
<dbReference type="InterPro" id="IPR051113">
    <property type="entry name" value="Integrator_subunit6"/>
</dbReference>
<accession>A0A182N752</accession>
<feature type="region of interest" description="Disordered" evidence="1">
    <location>
        <begin position="705"/>
        <end position="731"/>
    </location>
</feature>
<dbReference type="InterPro" id="IPR029307">
    <property type="entry name" value="INT_SG_DDX_CT_C"/>
</dbReference>
<evidence type="ECO:0000313" key="4">
    <source>
        <dbReference type="Proteomes" id="UP000075884"/>
    </source>
</evidence>
<feature type="region of interest" description="Disordered" evidence="1">
    <location>
        <begin position="601"/>
        <end position="691"/>
    </location>
</feature>
<dbReference type="EnsemblMetazoa" id="ADIR003476-RA">
    <property type="protein sequence ID" value="ADIR003476-PA"/>
    <property type="gene ID" value="ADIR003476"/>
</dbReference>
<protein>
    <submittedName>
        <fullName evidence="3">VWFA domain-containing protein</fullName>
    </submittedName>
</protein>
<dbReference type="InterPro" id="IPR057413">
    <property type="entry name" value="Beta-barrel_INTS6"/>
</dbReference>
<feature type="domain" description="VWFA" evidence="2">
    <location>
        <begin position="4"/>
        <end position="231"/>
    </location>
</feature>
<evidence type="ECO:0000259" key="2">
    <source>
        <dbReference type="PROSITE" id="PS50234"/>
    </source>
</evidence>
<keyword evidence="4" id="KW-1185">Reference proteome</keyword>
<feature type="compositionally biased region" description="Polar residues" evidence="1">
    <location>
        <begin position="680"/>
        <end position="691"/>
    </location>
</feature>
<reference evidence="3" key="2">
    <citation type="submission" date="2020-05" db="UniProtKB">
        <authorList>
            <consortium name="EnsemblMetazoa"/>
        </authorList>
    </citation>
    <scope>IDENTIFICATION</scope>
    <source>
        <strain evidence="3">WRAIR2</strain>
    </source>
</reference>
<dbReference type="PANTHER" id="PTHR12957">
    <property type="entry name" value="DEAD/H BOX POLYPEPTIDE 26/DICE1-RELATED"/>
    <property type="match status" value="1"/>
</dbReference>
<feature type="compositionally biased region" description="Acidic residues" evidence="1">
    <location>
        <begin position="707"/>
        <end position="725"/>
    </location>
</feature>
<name>A0A182N752_9DIPT</name>
<organism evidence="3 4">
    <name type="scientific">Anopheles dirus</name>
    <dbReference type="NCBI Taxonomy" id="7168"/>
    <lineage>
        <taxon>Eukaryota</taxon>
        <taxon>Metazoa</taxon>
        <taxon>Ecdysozoa</taxon>
        <taxon>Arthropoda</taxon>
        <taxon>Hexapoda</taxon>
        <taxon>Insecta</taxon>
        <taxon>Pterygota</taxon>
        <taxon>Neoptera</taxon>
        <taxon>Endopterygota</taxon>
        <taxon>Diptera</taxon>
        <taxon>Nematocera</taxon>
        <taxon>Culicoidea</taxon>
        <taxon>Culicidae</taxon>
        <taxon>Anophelinae</taxon>
        <taxon>Anopheles</taxon>
    </lineage>
</organism>
<proteinExistence type="predicted"/>
<dbReference type="Pfam" id="PF13519">
    <property type="entry name" value="VWA_2"/>
    <property type="match status" value="1"/>
</dbReference>
<dbReference type="CDD" id="cd00198">
    <property type="entry name" value="vWFA"/>
    <property type="match status" value="1"/>
</dbReference>
<reference evidence="4" key="1">
    <citation type="submission" date="2013-03" db="EMBL/GenBank/DDBJ databases">
        <title>The Genome Sequence of Anopheles dirus WRAIR2.</title>
        <authorList>
            <consortium name="The Broad Institute Genomics Platform"/>
            <person name="Neafsey D.E."/>
            <person name="Walton C."/>
            <person name="Walker B."/>
            <person name="Young S.K."/>
            <person name="Zeng Q."/>
            <person name="Gargeya S."/>
            <person name="Fitzgerald M."/>
            <person name="Haas B."/>
            <person name="Abouelleil A."/>
            <person name="Allen A.W."/>
            <person name="Alvarado L."/>
            <person name="Arachchi H.M."/>
            <person name="Berlin A.M."/>
            <person name="Chapman S.B."/>
            <person name="Gainer-Dewar J."/>
            <person name="Goldberg J."/>
            <person name="Griggs A."/>
            <person name="Gujja S."/>
            <person name="Hansen M."/>
            <person name="Howarth C."/>
            <person name="Imamovic A."/>
            <person name="Ireland A."/>
            <person name="Larimer J."/>
            <person name="McCowan C."/>
            <person name="Murphy C."/>
            <person name="Pearson M."/>
            <person name="Poon T.W."/>
            <person name="Priest M."/>
            <person name="Roberts A."/>
            <person name="Saif S."/>
            <person name="Shea T."/>
            <person name="Sisk P."/>
            <person name="Sykes S."/>
            <person name="Wortman J."/>
            <person name="Nusbaum C."/>
            <person name="Birren B."/>
        </authorList>
    </citation>
    <scope>NUCLEOTIDE SEQUENCE [LARGE SCALE GENOMIC DNA]</scope>
    <source>
        <strain evidence="4">WRAIR2</strain>
    </source>
</reference>
<dbReference type="Pfam" id="PF25462">
    <property type="entry name" value="Beta-barrel_INTS6"/>
    <property type="match status" value="1"/>
</dbReference>
<dbReference type="VEuPathDB" id="VectorBase:ADIR003476"/>
<dbReference type="FunFam" id="3.40.50.410:FF:000010">
    <property type="entry name" value="Integrator complex subunit 6 like"/>
    <property type="match status" value="1"/>
</dbReference>
<dbReference type="STRING" id="7168.A0A182N752"/>
<feature type="compositionally biased region" description="Basic and acidic residues" evidence="1">
    <location>
        <begin position="601"/>
        <end position="616"/>
    </location>
</feature>
<evidence type="ECO:0000256" key="1">
    <source>
        <dbReference type="SAM" id="MobiDB-lite"/>
    </source>
</evidence>
<dbReference type="InterPro" id="IPR002035">
    <property type="entry name" value="VWF_A"/>
</dbReference>
<sequence length="809" mass="92967">MSVNVVFLMDTSASMCQQALVNGVRKTYLDIAKEAVETFLKRRERTAASIGDRYMLLSLEEPPNHVKAGWQQTYATFMDELKHLQSTELTSMGQGLMNAFDLLNQSRMQSGIDTYGQGRCPFLLEPSVIIVLTDGGNYTSQTGVQQQIVLPLHAPLPGANLTNEPYRWDQRVYSLVLRIPGHHLVELPTSERIPHDESNIEKMCQMTGGRSYKIRSHGELNRSIESLTQKLRPGVVLRFEQLDMCIGGGSSNASSHLTIEPTPCVIYGPLKTWLQNSFGSWPIPEPYWADPTWTIVPPRHAHPKIKIVLPCSQQPKVPCNFPIDIYELEMSSLTVQLLSGKTSNKVWPVILSTCLRDELPFGYLKPNSNHTIVYLYVLPYNYPMLLPLIDELCKQHNFNPPLDWVYRFTEYLRTIPQYYRLFLRRALVTIMNVPYQVVQYILPHDLDNCLGPAVVNQLQHMKDAAKQEQQSLCLRVQRQLQQPKPAYHQLETTKLIVPPRLNRDIVSHPMLRDAFTEMHREIVTYDDRTVVIPSIRRPEPTKNYRNPYDIPRRDLIDATARMRADFFRLSTRDISVDTNDADHCRPIADMGDYHKYAKHGEAPLRELEPTNVRKDTFGNPFKKTPKADEADLNDPGPLRSAGSQQKQSLERPSCGRMGEKRKVGPLRKDYVFKRPPQGRGRSNSCRTKIQGTRKASLSCGGELELCEKDDDGDDDDDDDDDDNNEQIEQANQETRSIVFRDIRRPGRDYSTLLQHLELVQGGRRVRKQFIAMCVREARRFRRHRMVECIQGWGAQRKVRALHQQRESEE</sequence>
<dbReference type="Proteomes" id="UP000075884">
    <property type="component" value="Unassembled WGS sequence"/>
</dbReference>
<dbReference type="AlphaFoldDB" id="A0A182N752"/>
<dbReference type="InterPro" id="IPR036465">
    <property type="entry name" value="vWFA_dom_sf"/>
</dbReference>
<feature type="compositionally biased region" description="Basic and acidic residues" evidence="1">
    <location>
        <begin position="657"/>
        <end position="672"/>
    </location>
</feature>
<dbReference type="Pfam" id="PF15300">
    <property type="entry name" value="INT_SG_DDX_CT_C"/>
    <property type="match status" value="1"/>
</dbReference>
<dbReference type="PROSITE" id="PS50234">
    <property type="entry name" value="VWFA"/>
    <property type="match status" value="1"/>
</dbReference>
<dbReference type="SUPFAM" id="SSF53300">
    <property type="entry name" value="vWA-like"/>
    <property type="match status" value="1"/>
</dbReference>
<evidence type="ECO:0000313" key="3">
    <source>
        <dbReference type="EnsemblMetazoa" id="ADIR003476-PA"/>
    </source>
</evidence>